<reference evidence="1" key="1">
    <citation type="journal article" date="2014" name="Genome Announc.">
        <title>Draft Genome Sequences of Three Alkaliphilic Bacillus Strains, Bacillus wakoensis JCM 9140T, Bacillus akibai JCM 9157T, and Bacillus hemicellulosilyticus JCM 9152T.</title>
        <authorList>
            <person name="Yuki M."/>
            <person name="Oshima K."/>
            <person name="Suda W."/>
            <person name="Oshida Y."/>
            <person name="Kitamura K."/>
            <person name="Iida T."/>
            <person name="Hattori M."/>
            <person name="Ohkuma M."/>
        </authorList>
    </citation>
    <scope>NUCLEOTIDE SEQUENCE [LARGE SCALE GENOMIC DNA]</scope>
    <source>
        <strain evidence="1">JCM 9140</strain>
    </source>
</reference>
<dbReference type="RefSeq" id="WP_034742849.1">
    <property type="nucleotide sequence ID" value="NZ_BAUT01000006.1"/>
</dbReference>
<keyword evidence="2" id="KW-1185">Reference proteome</keyword>
<dbReference type="Pfam" id="PF10949">
    <property type="entry name" value="DUF2777"/>
    <property type="match status" value="1"/>
</dbReference>
<sequence>MDRKQAQKIIGTFVAIDAQVNGSFYGTLEKIIAEPKKTWKGLVRIKGVLSLPKFQKEVDGMLLEHLLFKDNELVEVEGSKLKECEKHKMSKSFKESVIKAVETRNKEWEKDINLLKQKQTKLAGAISSFYSEDFSPKVAEKNVITYTFHHDGNDYILIDEAEERLELRDCPFTLNWEIKNKKMSGLYEDNGVFVSNDGYRYVPKEGAVFTIDRNQFDPYTILQNELEPAALQSLEKMLAHFGLTHEDLIECHNSLLTQLLETTGKKSFKGVNFLLYKGQAETIVVQHHYDRTLSNVATDLIYDRFEFTTEKGKRAISTYTNEYST</sequence>
<dbReference type="InterPro" id="IPR024488">
    <property type="entry name" value="DUF2777"/>
</dbReference>
<dbReference type="STRING" id="1236970.JCM9140_976"/>
<dbReference type="Proteomes" id="UP000018890">
    <property type="component" value="Unassembled WGS sequence"/>
</dbReference>
<organism evidence="1 2">
    <name type="scientific">Halalkalibacter wakoensis JCM 9140</name>
    <dbReference type="NCBI Taxonomy" id="1236970"/>
    <lineage>
        <taxon>Bacteria</taxon>
        <taxon>Bacillati</taxon>
        <taxon>Bacillota</taxon>
        <taxon>Bacilli</taxon>
        <taxon>Bacillales</taxon>
        <taxon>Bacillaceae</taxon>
        <taxon>Halalkalibacter</taxon>
    </lineage>
</organism>
<dbReference type="AlphaFoldDB" id="W4PZ50"/>
<proteinExistence type="predicted"/>
<evidence type="ECO:0008006" key="3">
    <source>
        <dbReference type="Google" id="ProtNLM"/>
    </source>
</evidence>
<dbReference type="OrthoDB" id="2942325at2"/>
<accession>W4PZ50</accession>
<evidence type="ECO:0000313" key="1">
    <source>
        <dbReference type="EMBL" id="GAE25007.1"/>
    </source>
</evidence>
<name>W4PZ50_9BACI</name>
<gene>
    <name evidence="1" type="ORF">JCM9140_976</name>
</gene>
<dbReference type="EMBL" id="BAUT01000006">
    <property type="protein sequence ID" value="GAE25007.1"/>
    <property type="molecule type" value="Genomic_DNA"/>
</dbReference>
<comment type="caution">
    <text evidence="1">The sequence shown here is derived from an EMBL/GenBank/DDBJ whole genome shotgun (WGS) entry which is preliminary data.</text>
</comment>
<evidence type="ECO:0000313" key="2">
    <source>
        <dbReference type="Proteomes" id="UP000018890"/>
    </source>
</evidence>
<protein>
    <recommendedName>
        <fullName evidence="3">DUF2777 family protein</fullName>
    </recommendedName>
</protein>